<gene>
    <name evidence="2" type="ORF">SAM23877_7201</name>
</gene>
<reference evidence="3" key="1">
    <citation type="journal article" date="2015" name="J. Biotechnol.">
        <title>Complete genome sequence of Streptomyces ambofaciens ATCC 23877, the spiramycin producer.</title>
        <authorList>
            <person name="Thibessard A."/>
            <person name="Haas D."/>
            <person name="Gerbaud C."/>
            <person name="Aigle B."/>
            <person name="Lautru S."/>
            <person name="Pernodet J.L."/>
            <person name="Leblond P."/>
        </authorList>
    </citation>
    <scope>NUCLEOTIDE SEQUENCE [LARGE SCALE GENOMIC DNA]</scope>
    <source>
        <strain evidence="3">ATCC 23877 / 3486 / DSM 40053 / JCM 4204 / NBRC 12836 / NRRL B-2516</strain>
    </source>
</reference>
<organism evidence="2 3">
    <name type="scientific">Streptomyces ambofaciens (strain ATCC 23877 / 3486 / DSM 40053 / JCM 4204 / NBRC 12836 / NRRL B-2516)</name>
    <dbReference type="NCBI Taxonomy" id="278992"/>
    <lineage>
        <taxon>Bacteria</taxon>
        <taxon>Bacillati</taxon>
        <taxon>Actinomycetota</taxon>
        <taxon>Actinomycetes</taxon>
        <taxon>Kitasatosporales</taxon>
        <taxon>Streptomycetaceae</taxon>
        <taxon>Streptomyces</taxon>
    </lineage>
</organism>
<feature type="compositionally biased region" description="Low complexity" evidence="1">
    <location>
        <begin position="99"/>
        <end position="114"/>
    </location>
</feature>
<dbReference type="AlphaFoldDB" id="A0A0K2B4N7"/>
<proteinExistence type="predicted"/>
<evidence type="ECO:0000313" key="3">
    <source>
        <dbReference type="Proteomes" id="UP000061018"/>
    </source>
</evidence>
<dbReference type="EMBL" id="CP012382">
    <property type="protein sequence ID" value="AKZ60244.1"/>
    <property type="molecule type" value="Genomic_DNA"/>
</dbReference>
<name>A0A0K2B4N7_STRA7</name>
<dbReference type="Proteomes" id="UP000061018">
    <property type="component" value="Chromosome"/>
</dbReference>
<protein>
    <submittedName>
        <fullName evidence="2">Uncharacterized protein</fullName>
    </submittedName>
</protein>
<evidence type="ECO:0000256" key="1">
    <source>
        <dbReference type="SAM" id="MobiDB-lite"/>
    </source>
</evidence>
<feature type="region of interest" description="Disordered" evidence="1">
    <location>
        <begin position="1"/>
        <end position="115"/>
    </location>
</feature>
<accession>A0A0K2B4N7</accession>
<dbReference type="KEGG" id="samb:SAM23877_7201"/>
<sequence length="139" mass="14533">MSATARTAKRFRQGSRVPFGLGDGAFTDVPRRRTPPAREGPPGRPEGRCRSPVAAATVRGEHAPLPLDSLRAGPARTEATVCGSKPEQGLGCSDPDRQSSSPDAGSRSASASPAITWAALIPWPPVRSCGRPGRRRTGP</sequence>
<evidence type="ECO:0000313" key="2">
    <source>
        <dbReference type="EMBL" id="AKZ60244.1"/>
    </source>
</evidence>